<accession>A0AAV1FED5</accession>
<sequence length="213" mass="23462">MMRPLTSSSSDDGPRSPPPPPSSSSLLTVLWSGAALSFLMFGINDFSHHLQLLAAAAAATMTESDECGRERAFRGIPGKRRKKRFNYIHERRHHSLRRTANICILIDLVSSPSSSASVSFEIINFIGLDIPVAKTIQHNHLQCNSPVRDANAAPLAAPAWQLLTEHRCRRPLRQNKVEPANNVITQSLHIGVHSLEQQRILGIVDIALAERGT</sequence>
<name>A0AAV1FED5_XYRNO</name>
<keyword evidence="3" id="KW-1185">Reference proteome</keyword>
<gene>
    <name evidence="2" type="ORF">XNOV1_A021627</name>
</gene>
<organism evidence="2 3">
    <name type="scientific">Xyrichtys novacula</name>
    <name type="common">Pearly razorfish</name>
    <name type="synonym">Hemipteronotus novacula</name>
    <dbReference type="NCBI Taxonomy" id="13765"/>
    <lineage>
        <taxon>Eukaryota</taxon>
        <taxon>Metazoa</taxon>
        <taxon>Chordata</taxon>
        <taxon>Craniata</taxon>
        <taxon>Vertebrata</taxon>
        <taxon>Euteleostomi</taxon>
        <taxon>Actinopterygii</taxon>
        <taxon>Neopterygii</taxon>
        <taxon>Teleostei</taxon>
        <taxon>Neoteleostei</taxon>
        <taxon>Acanthomorphata</taxon>
        <taxon>Eupercaria</taxon>
        <taxon>Labriformes</taxon>
        <taxon>Labridae</taxon>
        <taxon>Xyrichtys</taxon>
    </lineage>
</organism>
<evidence type="ECO:0000313" key="3">
    <source>
        <dbReference type="Proteomes" id="UP001178508"/>
    </source>
</evidence>
<evidence type="ECO:0000313" key="2">
    <source>
        <dbReference type="EMBL" id="CAJ1059380.1"/>
    </source>
</evidence>
<dbReference type="EMBL" id="OY660869">
    <property type="protein sequence ID" value="CAJ1059380.1"/>
    <property type="molecule type" value="Genomic_DNA"/>
</dbReference>
<evidence type="ECO:0000256" key="1">
    <source>
        <dbReference type="SAM" id="MobiDB-lite"/>
    </source>
</evidence>
<dbReference type="Proteomes" id="UP001178508">
    <property type="component" value="Chromosome 6"/>
</dbReference>
<dbReference type="AlphaFoldDB" id="A0AAV1FED5"/>
<protein>
    <submittedName>
        <fullName evidence="2">Uncharacterized protein</fullName>
    </submittedName>
</protein>
<proteinExistence type="predicted"/>
<feature type="region of interest" description="Disordered" evidence="1">
    <location>
        <begin position="1"/>
        <end position="23"/>
    </location>
</feature>
<reference evidence="2" key="1">
    <citation type="submission" date="2023-08" db="EMBL/GenBank/DDBJ databases">
        <authorList>
            <person name="Alioto T."/>
            <person name="Alioto T."/>
            <person name="Gomez Garrido J."/>
        </authorList>
    </citation>
    <scope>NUCLEOTIDE SEQUENCE</scope>
</reference>